<name>A0AAW8U2Y0_9ENTE</name>
<keyword evidence="1" id="KW-0812">Transmembrane</keyword>
<dbReference type="RefSeq" id="WP_311874484.1">
    <property type="nucleotide sequence ID" value="NZ_JARQBZ010000012.1"/>
</dbReference>
<sequence>MRKNSGYLLLECMVAMVIIVTSLLFLMGTITFFLVDEKKAQEELEQAILLYEMSSVLSDENAKQQVGEKAVGQKTTIDVWTEDHLRIERDDKCLEIKKY</sequence>
<organism evidence="2 3">
    <name type="scientific">Vagococcus carniphilus</name>
    <dbReference type="NCBI Taxonomy" id="218144"/>
    <lineage>
        <taxon>Bacteria</taxon>
        <taxon>Bacillati</taxon>
        <taxon>Bacillota</taxon>
        <taxon>Bacilli</taxon>
        <taxon>Lactobacillales</taxon>
        <taxon>Enterococcaceae</taxon>
        <taxon>Vagococcus</taxon>
    </lineage>
</organism>
<dbReference type="AlphaFoldDB" id="A0AAW8U2Y0"/>
<evidence type="ECO:0000313" key="3">
    <source>
        <dbReference type="Proteomes" id="UP001268577"/>
    </source>
</evidence>
<evidence type="ECO:0000313" key="2">
    <source>
        <dbReference type="EMBL" id="MDT2833945.1"/>
    </source>
</evidence>
<dbReference type="EMBL" id="JARQBZ010000012">
    <property type="protein sequence ID" value="MDT2833945.1"/>
    <property type="molecule type" value="Genomic_DNA"/>
</dbReference>
<protein>
    <submittedName>
        <fullName evidence="2">Type II secretion system protein</fullName>
    </submittedName>
</protein>
<reference evidence="2" key="1">
    <citation type="submission" date="2023-03" db="EMBL/GenBank/DDBJ databases">
        <authorList>
            <person name="Shen W."/>
            <person name="Cai J."/>
        </authorList>
    </citation>
    <scope>NUCLEOTIDE SEQUENCE</scope>
    <source>
        <strain evidence="2">P96-3</strain>
    </source>
</reference>
<gene>
    <name evidence="2" type="ORF">P7H70_07740</name>
</gene>
<proteinExistence type="predicted"/>
<evidence type="ECO:0000256" key="1">
    <source>
        <dbReference type="SAM" id="Phobius"/>
    </source>
</evidence>
<keyword evidence="1" id="KW-0472">Membrane</keyword>
<accession>A0AAW8U2Y0</accession>
<comment type="caution">
    <text evidence="2">The sequence shown here is derived from an EMBL/GenBank/DDBJ whole genome shotgun (WGS) entry which is preliminary data.</text>
</comment>
<feature type="transmembrane region" description="Helical" evidence="1">
    <location>
        <begin position="6"/>
        <end position="35"/>
    </location>
</feature>
<dbReference type="Proteomes" id="UP001268577">
    <property type="component" value="Unassembled WGS sequence"/>
</dbReference>
<keyword evidence="1" id="KW-1133">Transmembrane helix</keyword>